<keyword evidence="1" id="KW-0812">Transmembrane</keyword>
<protein>
    <submittedName>
        <fullName evidence="2">Uncharacterized protein</fullName>
    </submittedName>
</protein>
<dbReference type="EMBL" id="JBHSXX010000001">
    <property type="protein sequence ID" value="MFC6868317.1"/>
    <property type="molecule type" value="Genomic_DNA"/>
</dbReference>
<proteinExistence type="predicted"/>
<keyword evidence="1" id="KW-1133">Transmembrane helix</keyword>
<sequence length="243" mass="25726">MIDKSRLLAQFPFVADLAKQWEDFNEPSAKLARRKERASRGLTIWLVLATLCGIAVGTGAYPFITGVVVFTALAVRAGLRLRRLHRATAPLSDGKRRALPSRTSVAHEPMQRLVEARRSLHELLAQLVTPHAGGPAVADDSLDAARSTATEAEEALYGLAARIVAIERARDAAPAGERRALDSAVTTLREQLGDGVDSYGSLLAAAGKAVAARGGGLGSARDNLTDATDRLAGMALALRELST</sequence>
<organism evidence="2 3">
    <name type="scientific">Haloechinothrix salitolerans</name>
    <dbReference type="NCBI Taxonomy" id="926830"/>
    <lineage>
        <taxon>Bacteria</taxon>
        <taxon>Bacillati</taxon>
        <taxon>Actinomycetota</taxon>
        <taxon>Actinomycetes</taxon>
        <taxon>Pseudonocardiales</taxon>
        <taxon>Pseudonocardiaceae</taxon>
        <taxon>Haloechinothrix</taxon>
    </lineage>
</organism>
<name>A0ABW2BZ64_9PSEU</name>
<keyword evidence="3" id="KW-1185">Reference proteome</keyword>
<dbReference type="Pfam" id="PF25587">
    <property type="entry name" value="Rv2743c"/>
    <property type="match status" value="1"/>
</dbReference>
<reference evidence="3" key="1">
    <citation type="journal article" date="2019" name="Int. J. Syst. Evol. Microbiol.">
        <title>The Global Catalogue of Microorganisms (GCM) 10K type strain sequencing project: providing services to taxonomists for standard genome sequencing and annotation.</title>
        <authorList>
            <consortium name="The Broad Institute Genomics Platform"/>
            <consortium name="The Broad Institute Genome Sequencing Center for Infectious Disease"/>
            <person name="Wu L."/>
            <person name="Ma J."/>
        </authorList>
    </citation>
    <scope>NUCLEOTIDE SEQUENCE [LARGE SCALE GENOMIC DNA]</scope>
    <source>
        <strain evidence="3">KCTC 32255</strain>
    </source>
</reference>
<gene>
    <name evidence="2" type="ORF">ACFQGD_14330</name>
</gene>
<accession>A0ABW2BZ64</accession>
<keyword evidence="1" id="KW-0472">Membrane</keyword>
<dbReference type="Proteomes" id="UP001596337">
    <property type="component" value="Unassembled WGS sequence"/>
</dbReference>
<dbReference type="InterPro" id="IPR057952">
    <property type="entry name" value="Rv2743c-like"/>
</dbReference>
<dbReference type="NCBIfam" id="NF047839">
    <property type="entry name" value="PspM_Rv2743c"/>
    <property type="match status" value="1"/>
</dbReference>
<dbReference type="RefSeq" id="WP_345398347.1">
    <property type="nucleotide sequence ID" value="NZ_BAABLA010000028.1"/>
</dbReference>
<evidence type="ECO:0000256" key="1">
    <source>
        <dbReference type="SAM" id="Phobius"/>
    </source>
</evidence>
<comment type="caution">
    <text evidence="2">The sequence shown here is derived from an EMBL/GenBank/DDBJ whole genome shotgun (WGS) entry which is preliminary data.</text>
</comment>
<feature type="transmembrane region" description="Helical" evidence="1">
    <location>
        <begin position="44"/>
        <end position="75"/>
    </location>
</feature>
<evidence type="ECO:0000313" key="2">
    <source>
        <dbReference type="EMBL" id="MFC6868317.1"/>
    </source>
</evidence>
<evidence type="ECO:0000313" key="3">
    <source>
        <dbReference type="Proteomes" id="UP001596337"/>
    </source>
</evidence>